<dbReference type="InterPro" id="IPR036691">
    <property type="entry name" value="Endo/exonu/phosph_ase_sf"/>
</dbReference>
<dbReference type="EMBL" id="FO082057">
    <property type="protein sequence ID" value="CCE78202.1"/>
    <property type="molecule type" value="Genomic_DNA"/>
</dbReference>
<dbReference type="GO" id="GO:0006139">
    <property type="term" value="P:nucleobase-containing compound metabolic process"/>
    <property type="evidence" value="ECO:0007669"/>
    <property type="project" value="UniProtKB-ARBA"/>
</dbReference>
<comment type="similarity">
    <text evidence="1">Belongs to the CCR4/nocturin family.</text>
</comment>
<organism evidence="5 6">
    <name type="scientific">Pichia sorbitophila (strain ATCC MYA-4447 / BCRC 22081 / CBS 7064 / NBRC 10061 / NRRL Y-12695)</name>
    <name type="common">Hybrid yeast</name>
    <dbReference type="NCBI Taxonomy" id="559304"/>
    <lineage>
        <taxon>Eukaryota</taxon>
        <taxon>Fungi</taxon>
        <taxon>Dikarya</taxon>
        <taxon>Ascomycota</taxon>
        <taxon>Saccharomycotina</taxon>
        <taxon>Pichiomycetes</taxon>
        <taxon>Debaryomycetaceae</taxon>
        <taxon>Millerozyma</taxon>
    </lineage>
</organism>
<proteinExistence type="inferred from homology"/>
<dbReference type="InParanoid" id="G8YRL5"/>
<feature type="domain" description="Endonuclease/exonuclease/phosphatase" evidence="4">
    <location>
        <begin position="102"/>
        <end position="304"/>
    </location>
</feature>
<dbReference type="InterPro" id="IPR005135">
    <property type="entry name" value="Endo/exonuclease/phosphatase"/>
</dbReference>
<name>G8YRL5_PICSO</name>
<feature type="region of interest" description="Disordered" evidence="3">
    <location>
        <begin position="1"/>
        <end position="52"/>
    </location>
</feature>
<feature type="compositionally biased region" description="Polar residues" evidence="3">
    <location>
        <begin position="1"/>
        <end position="12"/>
    </location>
</feature>
<accession>G8YRL5</accession>
<dbReference type="Pfam" id="PF03372">
    <property type="entry name" value="Exo_endo_phos"/>
    <property type="match status" value="1"/>
</dbReference>
<dbReference type="HOGENOM" id="CLU_034867_0_0_1"/>
<evidence type="ECO:0000313" key="6">
    <source>
        <dbReference type="Proteomes" id="UP000005222"/>
    </source>
</evidence>
<feature type="region of interest" description="Disordered" evidence="3">
    <location>
        <begin position="334"/>
        <end position="356"/>
    </location>
</feature>
<reference evidence="5 6" key="1">
    <citation type="journal article" date="2012" name="G3 (Bethesda)">
        <title>Pichia sorbitophila, an interspecies yeast hybrid reveals early steps of genome resolution following polyploidization.</title>
        <authorList>
            <person name="Leh Louis V."/>
            <person name="Despons L."/>
            <person name="Friedrich A."/>
            <person name="Martin T."/>
            <person name="Durrens P."/>
            <person name="Casaregola S."/>
            <person name="Neuveglise C."/>
            <person name="Fairhead C."/>
            <person name="Marck C."/>
            <person name="Cruz J.A."/>
            <person name="Straub M.L."/>
            <person name="Kugler V."/>
            <person name="Sacerdot C."/>
            <person name="Uzunov Z."/>
            <person name="Thierry A."/>
            <person name="Weiss S."/>
            <person name="Bleykasten C."/>
            <person name="De Montigny J."/>
            <person name="Jacques N."/>
            <person name="Jung P."/>
            <person name="Lemaire M."/>
            <person name="Mallet S."/>
            <person name="Morel G."/>
            <person name="Richard G.F."/>
            <person name="Sarkar A."/>
            <person name="Savel G."/>
            <person name="Schacherer J."/>
            <person name="Seret M.L."/>
            <person name="Talla E."/>
            <person name="Samson G."/>
            <person name="Jubin C."/>
            <person name="Poulain J."/>
            <person name="Vacherie B."/>
            <person name="Barbe V."/>
            <person name="Pelletier E."/>
            <person name="Sherman D.J."/>
            <person name="Westhof E."/>
            <person name="Weissenbach J."/>
            <person name="Baret P.V."/>
            <person name="Wincker P."/>
            <person name="Gaillardin C."/>
            <person name="Dujon B."/>
            <person name="Souciet J.L."/>
        </authorList>
    </citation>
    <scope>NUCLEOTIDE SEQUENCE [LARGE SCALE GENOMIC DNA]</scope>
    <source>
        <strain evidence="6">ATCC MYA-4447 / BCRC 22081 / CBS 7064 / NBRC 10061 / NRRL Y-12695</strain>
    </source>
</reference>
<sequence>MSENSISGNDNLTEVRANDDVKVPNSKEQKKGTKKVKKAKDPKTLTPEYIAEQRRLRQLRKEEKRSLEIEESKKDSNEFIKRELAPTPYAEEGDGSFNVKVMTYNVLAQSLTRREMFPFSGPALKWKYRSRVLLAEIKHYDPDIVCLQELDSSQYNSYWRKEFDAMGYTSKYHKADAKSHGICILFKRDKFFCNHLSFVSYDKESSEALPAHPVTQNVGLLACLQFNPKLYESYPSISKDGIIIGTTHLYWHPFGTYERTRQSYVLLKKLREFSHTMSITNESKRGWYQLLAGDFNSQPVDGPYFCMTSKPVTLNKDVSNLLVNSVNYWLETSDKTDEEEVEGDTNDDDDRPMFRDPKQSEIEKASGQVQSLLTHHNSLSSRAISLYSVAYKLVDEKNHGVNNDRDEPSFSNWAHAWRGLLDYIFVMCEWDGNEDCRYSIDSIGEVHSKTGVKVRKLLKLPSPEDMGPEPSGQPKVGQYPSDHLCLMAEIGLC</sequence>
<evidence type="ECO:0000256" key="3">
    <source>
        <dbReference type="SAM" id="MobiDB-lite"/>
    </source>
</evidence>
<dbReference type="Gene3D" id="3.60.10.10">
    <property type="entry name" value="Endonuclease/exonuclease/phosphatase"/>
    <property type="match status" value="1"/>
</dbReference>
<dbReference type="OrthoDB" id="428734at2759"/>
<dbReference type="PANTHER" id="PTHR12121:SF45">
    <property type="entry name" value="NOCTURNIN"/>
    <property type="match status" value="1"/>
</dbReference>
<dbReference type="eggNOG" id="KOG2338">
    <property type="taxonomic scope" value="Eukaryota"/>
</dbReference>
<keyword evidence="6" id="KW-1185">Reference proteome</keyword>
<evidence type="ECO:0000313" key="5">
    <source>
        <dbReference type="EMBL" id="CCE78202.1"/>
    </source>
</evidence>
<dbReference type="FunCoup" id="G8YRL5">
    <property type="interactions" value="797"/>
</dbReference>
<evidence type="ECO:0000256" key="1">
    <source>
        <dbReference type="ARBA" id="ARBA00010774"/>
    </source>
</evidence>
<keyword evidence="2" id="KW-0378">Hydrolase</keyword>
<dbReference type="GO" id="GO:0000175">
    <property type="term" value="F:3'-5'-RNA exonuclease activity"/>
    <property type="evidence" value="ECO:0007669"/>
    <property type="project" value="TreeGrafter"/>
</dbReference>
<feature type="compositionally biased region" description="Acidic residues" evidence="3">
    <location>
        <begin position="336"/>
        <end position="350"/>
    </location>
</feature>
<dbReference type="OMA" id="YTHYWKT"/>
<dbReference type="PANTHER" id="PTHR12121">
    <property type="entry name" value="CARBON CATABOLITE REPRESSOR PROTEIN 4"/>
    <property type="match status" value="1"/>
</dbReference>
<dbReference type="Proteomes" id="UP000005222">
    <property type="component" value="Chromosome C"/>
</dbReference>
<dbReference type="AlphaFoldDB" id="G8YRL5"/>
<evidence type="ECO:0000259" key="4">
    <source>
        <dbReference type="Pfam" id="PF03372"/>
    </source>
</evidence>
<gene>
    <name evidence="5" type="primary">Piso0_000819</name>
    <name evidence="5" type="ORF">GNLVRS01_PISO0C04710g</name>
</gene>
<feature type="compositionally biased region" description="Basic and acidic residues" evidence="3">
    <location>
        <begin position="16"/>
        <end position="31"/>
    </location>
</feature>
<dbReference type="InterPro" id="IPR050410">
    <property type="entry name" value="CCR4/nocturin_mRNA_transcr"/>
</dbReference>
<protein>
    <submittedName>
        <fullName evidence="5">Piso0_000819 protein</fullName>
    </submittedName>
</protein>
<evidence type="ECO:0000256" key="2">
    <source>
        <dbReference type="ARBA" id="ARBA00022801"/>
    </source>
</evidence>
<dbReference type="SUPFAM" id="SSF56219">
    <property type="entry name" value="DNase I-like"/>
    <property type="match status" value="1"/>
</dbReference>